<evidence type="ECO:0000313" key="7">
    <source>
        <dbReference type="Proteomes" id="UP000315700"/>
    </source>
</evidence>
<dbReference type="Proteomes" id="UP000315700">
    <property type="component" value="Chromosome"/>
</dbReference>
<dbReference type="InterPro" id="IPR006143">
    <property type="entry name" value="RND_pump_MFP"/>
</dbReference>
<dbReference type="GO" id="GO:1990281">
    <property type="term" value="C:efflux pump complex"/>
    <property type="evidence" value="ECO:0007669"/>
    <property type="project" value="TreeGrafter"/>
</dbReference>
<dbReference type="SUPFAM" id="SSF111369">
    <property type="entry name" value="HlyD-like secretion proteins"/>
    <property type="match status" value="1"/>
</dbReference>
<dbReference type="InParanoid" id="A0A517SIG3"/>
<organism evidence="6 7">
    <name type="scientific">Caulifigura coniformis</name>
    <dbReference type="NCBI Taxonomy" id="2527983"/>
    <lineage>
        <taxon>Bacteria</taxon>
        <taxon>Pseudomonadati</taxon>
        <taxon>Planctomycetota</taxon>
        <taxon>Planctomycetia</taxon>
        <taxon>Planctomycetales</taxon>
        <taxon>Planctomycetaceae</taxon>
        <taxon>Caulifigura</taxon>
    </lineage>
</organism>
<dbReference type="GO" id="GO:0015562">
    <property type="term" value="F:efflux transmembrane transporter activity"/>
    <property type="evidence" value="ECO:0007669"/>
    <property type="project" value="TreeGrafter"/>
</dbReference>
<evidence type="ECO:0000259" key="4">
    <source>
        <dbReference type="Pfam" id="PF25954"/>
    </source>
</evidence>
<evidence type="ECO:0000256" key="2">
    <source>
        <dbReference type="SAM" id="Coils"/>
    </source>
</evidence>
<dbReference type="Gene3D" id="1.10.287.470">
    <property type="entry name" value="Helix hairpin bin"/>
    <property type="match status" value="1"/>
</dbReference>
<feature type="domain" description="CusB-like beta-barrel" evidence="4">
    <location>
        <begin position="301"/>
        <end position="373"/>
    </location>
</feature>
<keyword evidence="3" id="KW-0732">Signal</keyword>
<dbReference type="Pfam" id="PF25954">
    <property type="entry name" value="Beta-barrel_RND_2"/>
    <property type="match status" value="1"/>
</dbReference>
<dbReference type="InterPro" id="IPR058627">
    <property type="entry name" value="MdtA-like_C"/>
</dbReference>
<dbReference type="Pfam" id="PF25967">
    <property type="entry name" value="RND-MFP_C"/>
    <property type="match status" value="1"/>
</dbReference>
<dbReference type="NCBIfam" id="TIGR01730">
    <property type="entry name" value="RND_mfp"/>
    <property type="match status" value="1"/>
</dbReference>
<comment type="similarity">
    <text evidence="1">Belongs to the membrane fusion protein (MFP) (TC 8.A.1) family.</text>
</comment>
<dbReference type="AlphaFoldDB" id="A0A517SIG3"/>
<feature type="domain" description="Multidrug resistance protein MdtA-like C-terminal permuted SH3" evidence="5">
    <location>
        <begin position="379"/>
        <end position="437"/>
    </location>
</feature>
<accession>A0A517SIG3</accession>
<dbReference type="InterPro" id="IPR058792">
    <property type="entry name" value="Beta-barrel_RND_2"/>
</dbReference>
<dbReference type="Gene3D" id="2.40.30.170">
    <property type="match status" value="1"/>
</dbReference>
<gene>
    <name evidence="6" type="primary">macA_3</name>
    <name evidence="6" type="ORF">Pan44_39630</name>
</gene>
<dbReference type="PANTHER" id="PTHR30469:SF37">
    <property type="entry name" value="RAGD PROTEIN"/>
    <property type="match status" value="1"/>
</dbReference>
<dbReference type="KEGG" id="ccos:Pan44_39630"/>
<name>A0A517SIG3_9PLAN</name>
<protein>
    <submittedName>
        <fullName evidence="6">Macrolide export protein MacA</fullName>
    </submittedName>
</protein>
<keyword evidence="7" id="KW-1185">Reference proteome</keyword>
<proteinExistence type="inferred from homology"/>
<keyword evidence="2" id="KW-0175">Coiled coil</keyword>
<dbReference type="Gene3D" id="2.40.420.20">
    <property type="match status" value="1"/>
</dbReference>
<evidence type="ECO:0000256" key="1">
    <source>
        <dbReference type="ARBA" id="ARBA00009477"/>
    </source>
</evidence>
<feature type="chain" id="PRO_5021840601" evidence="3">
    <location>
        <begin position="30"/>
        <end position="453"/>
    </location>
</feature>
<dbReference type="PANTHER" id="PTHR30469">
    <property type="entry name" value="MULTIDRUG RESISTANCE PROTEIN MDTA"/>
    <property type="match status" value="1"/>
</dbReference>
<feature type="coiled-coil region" evidence="2">
    <location>
        <begin position="112"/>
        <end position="139"/>
    </location>
</feature>
<dbReference type="EMBL" id="CP036271">
    <property type="protein sequence ID" value="QDT55915.1"/>
    <property type="molecule type" value="Genomic_DNA"/>
</dbReference>
<feature type="signal peptide" evidence="3">
    <location>
        <begin position="1"/>
        <end position="29"/>
    </location>
</feature>
<dbReference type="OrthoDB" id="263506at2"/>
<reference evidence="6 7" key="1">
    <citation type="submission" date="2019-02" db="EMBL/GenBank/DDBJ databases">
        <title>Deep-cultivation of Planctomycetes and their phenomic and genomic characterization uncovers novel biology.</title>
        <authorList>
            <person name="Wiegand S."/>
            <person name="Jogler M."/>
            <person name="Boedeker C."/>
            <person name="Pinto D."/>
            <person name="Vollmers J."/>
            <person name="Rivas-Marin E."/>
            <person name="Kohn T."/>
            <person name="Peeters S.H."/>
            <person name="Heuer A."/>
            <person name="Rast P."/>
            <person name="Oberbeckmann S."/>
            <person name="Bunk B."/>
            <person name="Jeske O."/>
            <person name="Meyerdierks A."/>
            <person name="Storesund J.E."/>
            <person name="Kallscheuer N."/>
            <person name="Luecker S."/>
            <person name="Lage O.M."/>
            <person name="Pohl T."/>
            <person name="Merkel B.J."/>
            <person name="Hornburger P."/>
            <person name="Mueller R.-W."/>
            <person name="Bruemmer F."/>
            <person name="Labrenz M."/>
            <person name="Spormann A.M."/>
            <person name="Op den Camp H."/>
            <person name="Overmann J."/>
            <person name="Amann R."/>
            <person name="Jetten M.S.M."/>
            <person name="Mascher T."/>
            <person name="Medema M.H."/>
            <person name="Devos D.P."/>
            <person name="Kaster A.-K."/>
            <person name="Ovreas L."/>
            <person name="Rohde M."/>
            <person name="Galperin M.Y."/>
            <person name="Jogler C."/>
        </authorList>
    </citation>
    <scope>NUCLEOTIDE SEQUENCE [LARGE SCALE GENOMIC DNA]</scope>
    <source>
        <strain evidence="6 7">Pan44</strain>
    </source>
</reference>
<sequence precursor="true">MKSRIMLRSIIISLSAAWLVFECAGQASAQPPASSVAELPKVNTVTPVKKGIAQKTEQPGRIEAFLSAPLYSKSSGYVQSVKVDIGDRVTGPKYDAIGTETSPGQPLVVISAPEVEEQLRQSEAKVLQAKADARQAEAAILVTRAVLRSATTQVDLARANTQKADADVKRWQSEYDRVTALAQSNAVTAKVTDEAEQQLRSAEAGRAAASAMIRSADAKVAEGEAGVAKAQADAEAVKARLAVAEAEQRQAAVMVGYLTLRAPFDGIVTSRTVDPGRLVHAPNTHQNMPLLTVVQATTVRLFVEVPESESILVENGGKATIKIPAIPGETFAGTVTRTAWSLESSNRTLKTEFDLPNEHQKFRPGMFAQVELTVAERKDAIVIPRAAVLTTAGTPSCLVVGTDGLIARREIQLGLRTPLEVQVISGLKIDDQVIASNASAFKEGQRVAIASKN</sequence>
<evidence type="ECO:0000313" key="6">
    <source>
        <dbReference type="EMBL" id="QDT55915.1"/>
    </source>
</evidence>
<evidence type="ECO:0000256" key="3">
    <source>
        <dbReference type="SAM" id="SignalP"/>
    </source>
</evidence>
<evidence type="ECO:0000259" key="5">
    <source>
        <dbReference type="Pfam" id="PF25967"/>
    </source>
</evidence>